<evidence type="ECO:0008006" key="10">
    <source>
        <dbReference type="Google" id="ProtNLM"/>
    </source>
</evidence>
<evidence type="ECO:0000256" key="7">
    <source>
        <dbReference type="ARBA" id="ARBA00023136"/>
    </source>
</evidence>
<evidence type="ECO:0000313" key="9">
    <source>
        <dbReference type="EMBL" id="SBW04216.1"/>
    </source>
</evidence>
<protein>
    <recommendedName>
        <fullName evidence="10">AzlC family protein</fullName>
    </recommendedName>
</protein>
<dbReference type="AlphaFoldDB" id="A0A212JXL3"/>
<keyword evidence="7 8" id="KW-0472">Membrane</keyword>
<dbReference type="GO" id="GO:1903785">
    <property type="term" value="P:L-valine transmembrane transport"/>
    <property type="evidence" value="ECO:0007669"/>
    <property type="project" value="TreeGrafter"/>
</dbReference>
<dbReference type="InterPro" id="IPR011606">
    <property type="entry name" value="Brnchd-chn_aa_trnsp_permease"/>
</dbReference>
<evidence type="ECO:0000256" key="2">
    <source>
        <dbReference type="ARBA" id="ARBA00010735"/>
    </source>
</evidence>
<evidence type="ECO:0000256" key="1">
    <source>
        <dbReference type="ARBA" id="ARBA00004651"/>
    </source>
</evidence>
<dbReference type="Pfam" id="PF03591">
    <property type="entry name" value="AzlC"/>
    <property type="match status" value="1"/>
</dbReference>
<keyword evidence="3" id="KW-0813">Transport</keyword>
<evidence type="ECO:0000256" key="8">
    <source>
        <dbReference type="SAM" id="Phobius"/>
    </source>
</evidence>
<dbReference type="EMBL" id="FLUQ01000002">
    <property type="protein sequence ID" value="SBW04216.1"/>
    <property type="molecule type" value="Genomic_DNA"/>
</dbReference>
<feature type="transmembrane region" description="Helical" evidence="8">
    <location>
        <begin position="15"/>
        <end position="36"/>
    </location>
</feature>
<feature type="transmembrane region" description="Helical" evidence="8">
    <location>
        <begin position="126"/>
        <end position="145"/>
    </location>
</feature>
<accession>A0A212JXL3</accession>
<evidence type="ECO:0000256" key="5">
    <source>
        <dbReference type="ARBA" id="ARBA00022692"/>
    </source>
</evidence>
<evidence type="ECO:0000256" key="4">
    <source>
        <dbReference type="ARBA" id="ARBA00022475"/>
    </source>
</evidence>
<feature type="transmembrane region" description="Helical" evidence="8">
    <location>
        <begin position="157"/>
        <end position="175"/>
    </location>
</feature>
<sequence length="250" mass="26534">MHTFAVWKQGFRDGLPVFFGYLAVSFTFGIAAQNILQPLQAVLMSATNYTSAGQFAALGLIAASSTFWEMAATQCVVNLRYSLMACVISQKLDGSAPGFHRYCIAAGLTDEVFGLCSARPGALRPAFAYGVMSAALPGWVLGTFLGMLSHELMPPSAMSALGIAIYGMFIAIVFPPVRENRTLALVVAASMAGSFLFDCIPALMHITPGFKIILLTVVIASGAAILFPLHGKDGRDGKDRAPAGRRYAVN</sequence>
<comment type="subcellular location">
    <subcellularLocation>
        <location evidence="1">Cell membrane</location>
        <topology evidence="1">Multi-pass membrane protein</topology>
    </subcellularLocation>
</comment>
<keyword evidence="5 8" id="KW-0812">Transmembrane</keyword>
<organism evidence="9">
    <name type="scientific">uncultured delta proteobacterium</name>
    <dbReference type="NCBI Taxonomy" id="34034"/>
    <lineage>
        <taxon>Bacteria</taxon>
        <taxon>Deltaproteobacteria</taxon>
        <taxon>environmental samples</taxon>
    </lineage>
</organism>
<feature type="transmembrane region" description="Helical" evidence="8">
    <location>
        <begin position="210"/>
        <end position="229"/>
    </location>
</feature>
<evidence type="ECO:0000256" key="6">
    <source>
        <dbReference type="ARBA" id="ARBA00022989"/>
    </source>
</evidence>
<dbReference type="GO" id="GO:0005886">
    <property type="term" value="C:plasma membrane"/>
    <property type="evidence" value="ECO:0007669"/>
    <property type="project" value="UniProtKB-SubCell"/>
</dbReference>
<name>A0A212JXL3_9DELT</name>
<dbReference type="PANTHER" id="PTHR34979">
    <property type="entry name" value="INNER MEMBRANE PROTEIN YGAZ"/>
    <property type="match status" value="1"/>
</dbReference>
<dbReference type="PANTHER" id="PTHR34979:SF1">
    <property type="entry name" value="INNER MEMBRANE PROTEIN YGAZ"/>
    <property type="match status" value="1"/>
</dbReference>
<evidence type="ECO:0000256" key="3">
    <source>
        <dbReference type="ARBA" id="ARBA00022448"/>
    </source>
</evidence>
<gene>
    <name evidence="9" type="ORF">KL86DPRO_20278</name>
</gene>
<reference evidence="9" key="1">
    <citation type="submission" date="2016-04" db="EMBL/GenBank/DDBJ databases">
        <authorList>
            <person name="Evans L.H."/>
            <person name="Alamgir A."/>
            <person name="Owens N."/>
            <person name="Weber N.D."/>
            <person name="Virtaneva K."/>
            <person name="Barbian K."/>
            <person name="Babar A."/>
            <person name="Rosenke K."/>
        </authorList>
    </citation>
    <scope>NUCLEOTIDE SEQUENCE</scope>
    <source>
        <strain evidence="9">86</strain>
    </source>
</reference>
<keyword evidence="4" id="KW-1003">Cell membrane</keyword>
<keyword evidence="6 8" id="KW-1133">Transmembrane helix</keyword>
<comment type="similarity">
    <text evidence="2">Belongs to the AzlC family.</text>
</comment>
<feature type="transmembrane region" description="Helical" evidence="8">
    <location>
        <begin position="182"/>
        <end position="204"/>
    </location>
</feature>
<proteinExistence type="inferred from homology"/>